<reference evidence="1 2" key="1">
    <citation type="submission" date="2024-06" db="EMBL/GenBank/DDBJ databases">
        <title>Genomics of switchgrass bacterial isolates.</title>
        <authorList>
            <person name="Shade A."/>
        </authorList>
    </citation>
    <scope>NUCLEOTIDE SEQUENCE [LARGE SCALE GENOMIC DNA]</scope>
    <source>
        <strain evidence="1 2">PvP084</strain>
    </source>
</reference>
<gene>
    <name evidence="1" type="ORF">ABIC20_000029</name>
</gene>
<keyword evidence="2" id="KW-1185">Reference proteome</keyword>
<organism evidence="1 2">
    <name type="scientific">Methylobacterium radiotolerans</name>
    <dbReference type="NCBI Taxonomy" id="31998"/>
    <lineage>
        <taxon>Bacteria</taxon>
        <taxon>Pseudomonadati</taxon>
        <taxon>Pseudomonadota</taxon>
        <taxon>Alphaproteobacteria</taxon>
        <taxon>Hyphomicrobiales</taxon>
        <taxon>Methylobacteriaceae</taxon>
        <taxon>Methylobacterium</taxon>
    </lineage>
</organism>
<dbReference type="Proteomes" id="UP001549119">
    <property type="component" value="Unassembled WGS sequence"/>
</dbReference>
<dbReference type="EMBL" id="JBEPNW010000001">
    <property type="protein sequence ID" value="MET3862720.1"/>
    <property type="molecule type" value="Genomic_DNA"/>
</dbReference>
<evidence type="ECO:0000313" key="2">
    <source>
        <dbReference type="Proteomes" id="UP001549119"/>
    </source>
</evidence>
<sequence length="282" mass="31351">MASPLVDSAAKSLQSLQVHGKAGPRIGPKASAARCAGAGMLWAKCLCRLASQRKAGPKFTAKSAAECAVRERFRGCRAAIRHAGTAAPNFRRNPLLAEALKRSLSAVDNTRGHRKCSPKFPEARPQILEVRPQFTGKPAPNLWCKPLRYNRNFHKDFYIDILKRPKETQIWGKAGQKPYPEQARGQPVYLRTYWCRHKPRPFSLRENPLPHPIKKPPSAAQFRMVVAQRRPKISSASVRMAKIHLRGLRKGSGGRTDSGRQSLEKPLTALLRGFVTALSTVV</sequence>
<proteinExistence type="predicted"/>
<name>A0ABV2N8C0_9HYPH</name>
<accession>A0ABV2N8C0</accession>
<evidence type="ECO:0000313" key="1">
    <source>
        <dbReference type="EMBL" id="MET3862720.1"/>
    </source>
</evidence>
<comment type="caution">
    <text evidence="1">The sequence shown here is derived from an EMBL/GenBank/DDBJ whole genome shotgun (WGS) entry which is preliminary data.</text>
</comment>
<protein>
    <submittedName>
        <fullName evidence="1">Uncharacterized protein</fullName>
    </submittedName>
</protein>